<dbReference type="InterPro" id="IPR025867">
    <property type="entry name" value="MnmE_helical"/>
</dbReference>
<dbReference type="GO" id="GO:0005829">
    <property type="term" value="C:cytosol"/>
    <property type="evidence" value="ECO:0007669"/>
    <property type="project" value="TreeGrafter"/>
</dbReference>
<evidence type="ECO:0000313" key="3">
    <source>
        <dbReference type="Proteomes" id="UP001190700"/>
    </source>
</evidence>
<dbReference type="Pfam" id="PF12631">
    <property type="entry name" value="MnmE_helical"/>
    <property type="match status" value="1"/>
</dbReference>
<dbReference type="Gene3D" id="1.20.120.430">
    <property type="entry name" value="tRNA modification GTPase MnmE domain 2"/>
    <property type="match status" value="1"/>
</dbReference>
<dbReference type="InterPro" id="IPR027368">
    <property type="entry name" value="MnmE_dom2"/>
</dbReference>
<dbReference type="PANTHER" id="PTHR42714:SF2">
    <property type="entry name" value="TRNA MODIFICATION GTPASE GTPBP3, MITOCHONDRIAL"/>
    <property type="match status" value="1"/>
</dbReference>
<evidence type="ECO:0000259" key="1">
    <source>
        <dbReference type="Pfam" id="PF12631"/>
    </source>
</evidence>
<evidence type="ECO:0000313" key="2">
    <source>
        <dbReference type="EMBL" id="KAK3281073.1"/>
    </source>
</evidence>
<dbReference type="GO" id="GO:0030488">
    <property type="term" value="P:tRNA methylation"/>
    <property type="evidence" value="ECO:0007669"/>
    <property type="project" value="TreeGrafter"/>
</dbReference>
<proteinExistence type="predicted"/>
<protein>
    <recommendedName>
        <fullName evidence="1">MnmE helical domain-containing protein</fullName>
    </recommendedName>
</protein>
<dbReference type="SUPFAM" id="SSF116878">
    <property type="entry name" value="TrmE connector domain"/>
    <property type="match status" value="1"/>
</dbReference>
<feature type="domain" description="MnmE helical" evidence="1">
    <location>
        <begin position="16"/>
        <end position="110"/>
    </location>
</feature>
<sequence length="113" mass="12302">MALTVLRYTSSEGWGARRGQGVEEVENELQKMLGMGTVQPEGALWAGSQRQVDALQQAAQSLVTLQETISMDMPLDLWTIELRGAALALGSITGEEITEDVLDSIFSRFCIGK</sequence>
<reference evidence="2 3" key="1">
    <citation type="journal article" date="2015" name="Genome Biol. Evol.">
        <title>Comparative Genomics of a Bacterivorous Green Alga Reveals Evolutionary Causalities and Consequences of Phago-Mixotrophic Mode of Nutrition.</title>
        <authorList>
            <person name="Burns J.A."/>
            <person name="Paasch A."/>
            <person name="Narechania A."/>
            <person name="Kim E."/>
        </authorList>
    </citation>
    <scope>NUCLEOTIDE SEQUENCE [LARGE SCALE GENOMIC DNA]</scope>
    <source>
        <strain evidence="2 3">PLY_AMNH</strain>
    </source>
</reference>
<dbReference type="GO" id="GO:0002098">
    <property type="term" value="P:tRNA wobble uridine modification"/>
    <property type="evidence" value="ECO:0007669"/>
    <property type="project" value="TreeGrafter"/>
</dbReference>
<comment type="caution">
    <text evidence="2">The sequence shown here is derived from an EMBL/GenBank/DDBJ whole genome shotgun (WGS) entry which is preliminary data.</text>
</comment>
<dbReference type="Proteomes" id="UP001190700">
    <property type="component" value="Unassembled WGS sequence"/>
</dbReference>
<gene>
    <name evidence="2" type="ORF">CYMTET_11119</name>
</gene>
<keyword evidence="3" id="KW-1185">Reference proteome</keyword>
<accession>A0AAE0LDB4</accession>
<organism evidence="2 3">
    <name type="scientific">Cymbomonas tetramitiformis</name>
    <dbReference type="NCBI Taxonomy" id="36881"/>
    <lineage>
        <taxon>Eukaryota</taxon>
        <taxon>Viridiplantae</taxon>
        <taxon>Chlorophyta</taxon>
        <taxon>Pyramimonadophyceae</taxon>
        <taxon>Pyramimonadales</taxon>
        <taxon>Pyramimonadaceae</taxon>
        <taxon>Cymbomonas</taxon>
    </lineage>
</organism>
<dbReference type="EMBL" id="LGRX02004046">
    <property type="protein sequence ID" value="KAK3281073.1"/>
    <property type="molecule type" value="Genomic_DNA"/>
</dbReference>
<dbReference type="AlphaFoldDB" id="A0AAE0LDB4"/>
<dbReference type="PANTHER" id="PTHR42714">
    <property type="entry name" value="TRNA MODIFICATION GTPASE GTPBP3"/>
    <property type="match status" value="1"/>
</dbReference>
<name>A0AAE0LDB4_9CHLO</name>